<dbReference type="RefSeq" id="WP_114984303.1">
    <property type="nucleotide sequence ID" value="NZ_CP027806.1"/>
</dbReference>
<keyword evidence="4 6" id="KW-1133">Transmembrane helix</keyword>
<dbReference type="KEGG" id="cprv:CYPRO_1822"/>
<evidence type="ECO:0000313" key="7">
    <source>
        <dbReference type="EMBL" id="AXJ01072.1"/>
    </source>
</evidence>
<evidence type="ECO:0000313" key="8">
    <source>
        <dbReference type="Proteomes" id="UP000254808"/>
    </source>
</evidence>
<proteinExistence type="inferred from homology"/>
<name>A0A345UKS0_9BACT</name>
<feature type="transmembrane region" description="Helical" evidence="6">
    <location>
        <begin position="82"/>
        <end position="105"/>
    </location>
</feature>
<dbReference type="InterPro" id="IPR007383">
    <property type="entry name" value="DUF445"/>
</dbReference>
<dbReference type="AlphaFoldDB" id="A0A345UKS0"/>
<keyword evidence="5 6" id="KW-0472">Membrane</keyword>
<keyword evidence="3 6" id="KW-0812">Transmembrane</keyword>
<evidence type="ECO:0000256" key="3">
    <source>
        <dbReference type="ARBA" id="ARBA00022692"/>
    </source>
</evidence>
<keyword evidence="8" id="KW-1185">Reference proteome</keyword>
<dbReference type="GO" id="GO:0012505">
    <property type="term" value="C:endomembrane system"/>
    <property type="evidence" value="ECO:0007669"/>
    <property type="project" value="UniProtKB-SubCell"/>
</dbReference>
<dbReference type="EMBL" id="CP027806">
    <property type="protein sequence ID" value="AXJ01072.1"/>
    <property type="molecule type" value="Genomic_DNA"/>
</dbReference>
<dbReference type="OrthoDB" id="9787430at2"/>
<evidence type="ECO:0000256" key="5">
    <source>
        <dbReference type="ARBA" id="ARBA00023136"/>
    </source>
</evidence>
<evidence type="ECO:0000256" key="4">
    <source>
        <dbReference type="ARBA" id="ARBA00022989"/>
    </source>
</evidence>
<organism evidence="7 8">
    <name type="scientific">Cyclonatronum proteinivorum</name>
    <dbReference type="NCBI Taxonomy" id="1457365"/>
    <lineage>
        <taxon>Bacteria</taxon>
        <taxon>Pseudomonadati</taxon>
        <taxon>Balneolota</taxon>
        <taxon>Balneolia</taxon>
        <taxon>Balneolales</taxon>
        <taxon>Cyclonatronaceae</taxon>
        <taxon>Cyclonatronum</taxon>
    </lineage>
</organism>
<dbReference type="PANTHER" id="PTHR35791:SF1">
    <property type="entry name" value="UPF0754 MEMBRANE PROTEIN YHEB"/>
    <property type="match status" value="1"/>
</dbReference>
<feature type="transmembrane region" description="Helical" evidence="6">
    <location>
        <begin position="341"/>
        <end position="358"/>
    </location>
</feature>
<accession>A0A345UKS0</accession>
<dbReference type="Proteomes" id="UP000254808">
    <property type="component" value="Chromosome"/>
</dbReference>
<protein>
    <recommendedName>
        <fullName evidence="9">DUF445 family protein</fullName>
    </recommendedName>
</protein>
<comment type="similarity">
    <text evidence="2">Belongs to the UPF0754 family.</text>
</comment>
<dbReference type="PANTHER" id="PTHR35791">
    <property type="entry name" value="UPF0754 MEMBRANE PROTEIN YHEB"/>
    <property type="match status" value="1"/>
</dbReference>
<dbReference type="Pfam" id="PF04286">
    <property type="entry name" value="DUF445"/>
    <property type="match status" value="2"/>
</dbReference>
<evidence type="ECO:0008006" key="9">
    <source>
        <dbReference type="Google" id="ProtNLM"/>
    </source>
</evidence>
<reference evidence="7 8" key="1">
    <citation type="submission" date="2018-03" db="EMBL/GenBank/DDBJ databases">
        <title>Phenotypic and genomic properties of Cyclonatronum proteinivorum gen. nov., sp. nov., a haloalkaliphilic bacteroidete from soda lakes possessing Na+-translocating rhodopsin.</title>
        <authorList>
            <person name="Toshchakov S.V."/>
            <person name="Korzhenkov A."/>
            <person name="Samarov N.I."/>
            <person name="Kublanov I.V."/>
            <person name="Muntyan M.S."/>
            <person name="Sorokin D.Y."/>
        </authorList>
    </citation>
    <scope>NUCLEOTIDE SEQUENCE [LARGE SCALE GENOMIC DNA]</scope>
    <source>
        <strain evidence="7 8">Omega</strain>
    </source>
</reference>
<evidence type="ECO:0000256" key="2">
    <source>
        <dbReference type="ARBA" id="ARBA00008053"/>
    </source>
</evidence>
<evidence type="ECO:0000256" key="1">
    <source>
        <dbReference type="ARBA" id="ARBA00004308"/>
    </source>
</evidence>
<gene>
    <name evidence="7" type="ORF">CYPRO_1822</name>
</gene>
<sequence length="361" mass="40763">MESEKPTFESVFRKHLAGKLAGDGKYAPPKPQPEKVPPTPGLRVLMTVPWLLGILFLISFVWDFEGVRLSTDFVNLQFEGLLRILSVSGLIGFLTNWIAISMLFYPRKRRPLLGQGLIPAQKDRIAKRLSAAVERELINPELVKREFVASGLLNRYTDLLIWDVKSLMDNPEFRDDVSKLMHHYIQEAFADPAMKARIVDEAEQAVMESVKGRKVEQTALKMYLIMRGKTLREFLMDATEKLPAKMARATEPIDELLNTIPARMRKDRAQLQNLFLMVINGIVDKIEVQKIIETNINSYDEGKLEAIIRGASDTQLRYIKYLGAVIGFGGGFVIWQPVLSLAVLITAGLLIWLADRILGGT</sequence>
<feature type="transmembrane region" description="Helical" evidence="6">
    <location>
        <begin position="42"/>
        <end position="62"/>
    </location>
</feature>
<evidence type="ECO:0000256" key="6">
    <source>
        <dbReference type="SAM" id="Phobius"/>
    </source>
</evidence>
<comment type="subcellular location">
    <subcellularLocation>
        <location evidence="1">Endomembrane system</location>
    </subcellularLocation>
</comment>